<dbReference type="Proteomes" id="UP001189429">
    <property type="component" value="Unassembled WGS sequence"/>
</dbReference>
<evidence type="ECO:0000313" key="2">
    <source>
        <dbReference type="EMBL" id="CAK0843674.1"/>
    </source>
</evidence>
<comment type="caution">
    <text evidence="2">The sequence shown here is derived from an EMBL/GenBank/DDBJ whole genome shotgun (WGS) entry which is preliminary data.</text>
</comment>
<reference evidence="2" key="1">
    <citation type="submission" date="2023-10" db="EMBL/GenBank/DDBJ databases">
        <authorList>
            <person name="Chen Y."/>
            <person name="Shah S."/>
            <person name="Dougan E. K."/>
            <person name="Thang M."/>
            <person name="Chan C."/>
        </authorList>
    </citation>
    <scope>NUCLEOTIDE SEQUENCE [LARGE SCALE GENOMIC DNA]</scope>
</reference>
<keyword evidence="3" id="KW-1185">Reference proteome</keyword>
<proteinExistence type="predicted"/>
<gene>
    <name evidence="2" type="ORF">PCOR1329_LOCUS37949</name>
</gene>
<dbReference type="EMBL" id="CAUYUJ010014599">
    <property type="protein sequence ID" value="CAK0843674.1"/>
    <property type="molecule type" value="Genomic_DNA"/>
</dbReference>
<evidence type="ECO:0000256" key="1">
    <source>
        <dbReference type="SAM" id="MobiDB-lite"/>
    </source>
</evidence>
<sequence length="204" mass="20865">AIEDGRRRAGGPAEASADVPDPWAGDGDDVRESGHRVAKEHWEALDSLVAGGAGEPLSRLHEEADAFLAGGALPVPAPLDLPGDADRLLGSSGPPASGSNAPRGARGGGHGPAAAGVDTSAVGQGEGDEGPRRVRAHAPYYSGDRAMLNKVARVPLSSVDELVGALIPGADVTTDGLLLQLTTTRSWWRSPTPWSRSPTRPARG</sequence>
<name>A0ABN9TDY5_9DINO</name>
<feature type="non-terminal residue" evidence="2">
    <location>
        <position position="1"/>
    </location>
</feature>
<accession>A0ABN9TDY5</accession>
<feature type="compositionally biased region" description="Low complexity" evidence="1">
    <location>
        <begin position="90"/>
        <end position="104"/>
    </location>
</feature>
<protein>
    <submittedName>
        <fullName evidence="2">Uncharacterized protein</fullName>
    </submittedName>
</protein>
<feature type="region of interest" description="Disordered" evidence="1">
    <location>
        <begin position="1"/>
        <end position="38"/>
    </location>
</feature>
<organism evidence="2 3">
    <name type="scientific">Prorocentrum cordatum</name>
    <dbReference type="NCBI Taxonomy" id="2364126"/>
    <lineage>
        <taxon>Eukaryota</taxon>
        <taxon>Sar</taxon>
        <taxon>Alveolata</taxon>
        <taxon>Dinophyceae</taxon>
        <taxon>Prorocentrales</taxon>
        <taxon>Prorocentraceae</taxon>
        <taxon>Prorocentrum</taxon>
    </lineage>
</organism>
<feature type="compositionally biased region" description="Basic and acidic residues" evidence="1">
    <location>
        <begin position="28"/>
        <end position="38"/>
    </location>
</feature>
<feature type="region of interest" description="Disordered" evidence="1">
    <location>
        <begin position="72"/>
        <end position="134"/>
    </location>
</feature>
<evidence type="ECO:0000313" key="3">
    <source>
        <dbReference type="Proteomes" id="UP001189429"/>
    </source>
</evidence>